<accession>A0ABR2I4N5</accession>
<evidence type="ECO:0000256" key="2">
    <source>
        <dbReference type="ARBA" id="ARBA00010387"/>
    </source>
</evidence>
<evidence type="ECO:0000256" key="5">
    <source>
        <dbReference type="ARBA" id="ARBA00023239"/>
    </source>
</evidence>
<evidence type="ECO:0000256" key="1">
    <source>
        <dbReference type="ARBA" id="ARBA00004714"/>
    </source>
</evidence>
<dbReference type="PANTHER" id="PTHR11627">
    <property type="entry name" value="FRUCTOSE-BISPHOSPHATE ALDOLASE"/>
    <property type="match status" value="1"/>
</dbReference>
<dbReference type="Gene3D" id="3.20.20.70">
    <property type="entry name" value="Aldolase class I"/>
    <property type="match status" value="1"/>
</dbReference>
<comment type="similarity">
    <text evidence="2">Belongs to the class I fructose-bisphosphate aldolase family.</text>
</comment>
<protein>
    <recommendedName>
        <fullName evidence="3">fructose-bisphosphate aldolase</fullName>
        <ecNumber evidence="3">4.1.2.13</ecNumber>
    </recommendedName>
</protein>
<evidence type="ECO:0000313" key="7">
    <source>
        <dbReference type="Proteomes" id="UP001470230"/>
    </source>
</evidence>
<keyword evidence="5" id="KW-0456">Lyase</keyword>
<dbReference type="InterPro" id="IPR013785">
    <property type="entry name" value="Aldolase_TIM"/>
</dbReference>
<reference evidence="6 7" key="1">
    <citation type="submission" date="2024-04" db="EMBL/GenBank/DDBJ databases">
        <title>Tritrichomonas musculus Genome.</title>
        <authorList>
            <person name="Alves-Ferreira E."/>
            <person name="Grigg M."/>
            <person name="Lorenzi H."/>
            <person name="Galac M."/>
        </authorList>
    </citation>
    <scope>NUCLEOTIDE SEQUENCE [LARGE SCALE GENOMIC DNA]</scope>
    <source>
        <strain evidence="6 7">EAF2021</strain>
    </source>
</reference>
<evidence type="ECO:0000256" key="4">
    <source>
        <dbReference type="ARBA" id="ARBA00023152"/>
    </source>
</evidence>
<evidence type="ECO:0000256" key="3">
    <source>
        <dbReference type="ARBA" id="ARBA00013068"/>
    </source>
</evidence>
<keyword evidence="4" id="KW-0324">Glycolysis</keyword>
<dbReference type="Pfam" id="PF00274">
    <property type="entry name" value="Glycolytic"/>
    <property type="match status" value="1"/>
</dbReference>
<name>A0ABR2I4N5_9EUKA</name>
<organism evidence="6 7">
    <name type="scientific">Tritrichomonas musculus</name>
    <dbReference type="NCBI Taxonomy" id="1915356"/>
    <lineage>
        <taxon>Eukaryota</taxon>
        <taxon>Metamonada</taxon>
        <taxon>Parabasalia</taxon>
        <taxon>Tritrichomonadida</taxon>
        <taxon>Tritrichomonadidae</taxon>
        <taxon>Tritrichomonas</taxon>
    </lineage>
</organism>
<gene>
    <name evidence="6" type="ORF">M9Y10_015797</name>
</gene>
<comment type="pathway">
    <text evidence="1">Carbohydrate degradation; glycolysis; D-glyceraldehyde 3-phosphate and glycerone phosphate from D-glucose: step 4/4.</text>
</comment>
<proteinExistence type="inferred from homology"/>
<dbReference type="Proteomes" id="UP001470230">
    <property type="component" value="Unassembled WGS sequence"/>
</dbReference>
<dbReference type="EMBL" id="JAPFFF010000020">
    <property type="protein sequence ID" value="KAK8857392.1"/>
    <property type="molecule type" value="Genomic_DNA"/>
</dbReference>
<dbReference type="SUPFAM" id="SSF51569">
    <property type="entry name" value="Aldolase"/>
    <property type="match status" value="1"/>
</dbReference>
<comment type="caution">
    <text evidence="6">The sequence shown here is derived from an EMBL/GenBank/DDBJ whole genome shotgun (WGS) entry which is preliminary data.</text>
</comment>
<sequence>MNTDMLNRMKDGKGFIAALDQSGGSSPKALALYGVTEDMYHNDDEMFEQMHEMRSRIMQSPAFTKEHILAAILFQNTMHRKVDGKLTADFLWQEKGVVPILKVDLGLAPQADGVQLMKPIPTLDDVCEDAVKHHIFGTKMRSVIKEVNPKGIAAVVDQQFEFALKIASHGLVPIIEPEVDIHTVNKEKAEELLLAEFNKHLAKLPQDTKLMFKVTIPTKDGLYTDLMKDPRVVRVVALSGGYPRDEACQLLAKNPGLIASFSRALTQGLKKQQTDDQFNQLLRASIDEIYKASI</sequence>
<keyword evidence="7" id="KW-1185">Reference proteome</keyword>
<dbReference type="EC" id="4.1.2.13" evidence="3"/>
<dbReference type="NCBIfam" id="NF003784">
    <property type="entry name" value="PRK05377.1"/>
    <property type="match status" value="1"/>
</dbReference>
<dbReference type="InterPro" id="IPR000741">
    <property type="entry name" value="FBA_I"/>
</dbReference>
<evidence type="ECO:0000313" key="6">
    <source>
        <dbReference type="EMBL" id="KAK8857392.1"/>
    </source>
</evidence>